<accession>A0A7W9S5X6</accession>
<dbReference type="PANTHER" id="PTHR30269">
    <property type="entry name" value="TRANSMEMBRANE PROTEIN YFCA"/>
    <property type="match status" value="1"/>
</dbReference>
<organism evidence="9 10">
    <name type="scientific">Aquamicrobium lusatiense</name>
    <dbReference type="NCBI Taxonomy" id="89772"/>
    <lineage>
        <taxon>Bacteria</taxon>
        <taxon>Pseudomonadati</taxon>
        <taxon>Pseudomonadota</taxon>
        <taxon>Alphaproteobacteria</taxon>
        <taxon>Hyphomicrobiales</taxon>
        <taxon>Phyllobacteriaceae</taxon>
        <taxon>Aquamicrobium</taxon>
    </lineage>
</organism>
<sequence length="242" mass="25157">MIDMVLSWPGLAAAIALLAAGAIQGSTGFGFNMLAAPLLALIDPALVPGPMLMLATIVSIGGAWREFDDVNRRDLGYSLSGRVVAASLAAFCIGLMSPQVFSALFGLAVLAAVVLSLSGLNIYPTPRNLFTAGTVSGFMGTLTSIGSAPMALVYQNAEGARMRATLNAFFVVGGLISIAALALAGRFSWHDAGIALLLTPPAMLGFLFSGWTRRLVDKGQVKRLVLAVSTLSAAVLLWRAIF</sequence>
<feature type="transmembrane region" description="Helical" evidence="8">
    <location>
        <begin position="103"/>
        <end position="123"/>
    </location>
</feature>
<dbReference type="EMBL" id="JACHEU010000003">
    <property type="protein sequence ID" value="MBB6013934.1"/>
    <property type="molecule type" value="Genomic_DNA"/>
</dbReference>
<feature type="transmembrane region" description="Helical" evidence="8">
    <location>
        <begin position="224"/>
        <end position="241"/>
    </location>
</feature>
<comment type="subcellular location">
    <subcellularLocation>
        <location evidence="1 8">Cell membrane</location>
        <topology evidence="1 8">Multi-pass membrane protein</topology>
    </subcellularLocation>
</comment>
<dbReference type="Pfam" id="PF01925">
    <property type="entry name" value="TauE"/>
    <property type="match status" value="1"/>
</dbReference>
<gene>
    <name evidence="9" type="ORF">HNR59_003328</name>
</gene>
<comment type="similarity">
    <text evidence="2 8">Belongs to the 4-toluene sulfonate uptake permease (TSUP) (TC 2.A.102) family.</text>
</comment>
<dbReference type="PANTHER" id="PTHR30269:SF37">
    <property type="entry name" value="MEMBRANE TRANSPORTER PROTEIN"/>
    <property type="match status" value="1"/>
</dbReference>
<reference evidence="9 10" key="1">
    <citation type="submission" date="2020-08" db="EMBL/GenBank/DDBJ databases">
        <title>Genomic Encyclopedia of Type Strains, Phase IV (KMG-IV): sequencing the most valuable type-strain genomes for metagenomic binning, comparative biology and taxonomic classification.</title>
        <authorList>
            <person name="Goeker M."/>
        </authorList>
    </citation>
    <scope>NUCLEOTIDE SEQUENCE [LARGE SCALE GENOMIC DNA]</scope>
    <source>
        <strain evidence="9 10">DSM 11099</strain>
    </source>
</reference>
<keyword evidence="6 8" id="KW-1133">Transmembrane helix</keyword>
<protein>
    <recommendedName>
        <fullName evidence="8">Probable membrane transporter protein</fullName>
    </recommendedName>
</protein>
<evidence type="ECO:0000256" key="6">
    <source>
        <dbReference type="ARBA" id="ARBA00022989"/>
    </source>
</evidence>
<evidence type="ECO:0000256" key="7">
    <source>
        <dbReference type="ARBA" id="ARBA00023136"/>
    </source>
</evidence>
<keyword evidence="10" id="KW-1185">Reference proteome</keyword>
<name>A0A7W9S5X6_9HYPH</name>
<evidence type="ECO:0000256" key="5">
    <source>
        <dbReference type="ARBA" id="ARBA00022692"/>
    </source>
</evidence>
<feature type="transmembrane region" description="Helical" evidence="8">
    <location>
        <begin position="193"/>
        <end position="212"/>
    </location>
</feature>
<evidence type="ECO:0000256" key="2">
    <source>
        <dbReference type="ARBA" id="ARBA00009142"/>
    </source>
</evidence>
<evidence type="ECO:0000313" key="10">
    <source>
        <dbReference type="Proteomes" id="UP000533306"/>
    </source>
</evidence>
<dbReference type="InterPro" id="IPR002781">
    <property type="entry name" value="TM_pro_TauE-like"/>
</dbReference>
<dbReference type="AlphaFoldDB" id="A0A7W9S5X6"/>
<feature type="transmembrane region" description="Helical" evidence="8">
    <location>
        <begin position="166"/>
        <end position="187"/>
    </location>
</feature>
<keyword evidence="3" id="KW-0813">Transport</keyword>
<feature type="transmembrane region" description="Helical" evidence="8">
    <location>
        <begin position="129"/>
        <end position="154"/>
    </location>
</feature>
<evidence type="ECO:0000256" key="1">
    <source>
        <dbReference type="ARBA" id="ARBA00004651"/>
    </source>
</evidence>
<keyword evidence="4 8" id="KW-1003">Cell membrane</keyword>
<evidence type="ECO:0000313" key="9">
    <source>
        <dbReference type="EMBL" id="MBB6013934.1"/>
    </source>
</evidence>
<dbReference type="GO" id="GO:0005886">
    <property type="term" value="C:plasma membrane"/>
    <property type="evidence" value="ECO:0007669"/>
    <property type="project" value="UniProtKB-SubCell"/>
</dbReference>
<dbReference type="Proteomes" id="UP000533306">
    <property type="component" value="Unassembled WGS sequence"/>
</dbReference>
<comment type="caution">
    <text evidence="9">The sequence shown here is derived from an EMBL/GenBank/DDBJ whole genome shotgun (WGS) entry which is preliminary data.</text>
</comment>
<dbReference type="InterPro" id="IPR052017">
    <property type="entry name" value="TSUP"/>
</dbReference>
<evidence type="ECO:0000256" key="8">
    <source>
        <dbReference type="RuleBase" id="RU363041"/>
    </source>
</evidence>
<keyword evidence="5 8" id="KW-0812">Transmembrane</keyword>
<proteinExistence type="inferred from homology"/>
<keyword evidence="7 8" id="KW-0472">Membrane</keyword>
<dbReference type="RefSeq" id="WP_183832122.1">
    <property type="nucleotide sequence ID" value="NZ_JACHEU010000003.1"/>
</dbReference>
<evidence type="ECO:0000256" key="3">
    <source>
        <dbReference type="ARBA" id="ARBA00022448"/>
    </source>
</evidence>
<evidence type="ECO:0000256" key="4">
    <source>
        <dbReference type="ARBA" id="ARBA00022475"/>
    </source>
</evidence>